<gene>
    <name evidence="10" type="ORF">DGYR_LOCUS6178</name>
</gene>
<evidence type="ECO:0000256" key="2">
    <source>
        <dbReference type="ARBA" id="ARBA00004496"/>
    </source>
</evidence>
<evidence type="ECO:0000256" key="6">
    <source>
        <dbReference type="ARBA" id="ARBA00023015"/>
    </source>
</evidence>
<keyword evidence="8" id="KW-0804">Transcription</keyword>
<evidence type="ECO:0000256" key="7">
    <source>
        <dbReference type="ARBA" id="ARBA00023158"/>
    </source>
</evidence>
<dbReference type="GO" id="GO:0030014">
    <property type="term" value="C:CCR4-NOT complex"/>
    <property type="evidence" value="ECO:0007669"/>
    <property type="project" value="InterPro"/>
</dbReference>
<comment type="subcellular location">
    <subcellularLocation>
        <location evidence="2">Cytoplasm</location>
    </subcellularLocation>
    <subcellularLocation>
        <location evidence="1">Nucleus</location>
    </subcellularLocation>
</comment>
<proteinExistence type="inferred from homology"/>
<keyword evidence="6" id="KW-0805">Transcription regulation</keyword>
<protein>
    <recommendedName>
        <fullName evidence="4">CCR4-NOT transcription complex subunit 11</fullName>
    </recommendedName>
</protein>
<keyword evidence="7" id="KW-0943">RNA-mediated gene silencing</keyword>
<evidence type="ECO:0000256" key="1">
    <source>
        <dbReference type="ARBA" id="ARBA00004123"/>
    </source>
</evidence>
<dbReference type="InterPro" id="IPR019312">
    <property type="entry name" value="CNOT11"/>
</dbReference>
<keyword evidence="9" id="KW-0539">Nucleus</keyword>
<sequence length="455" mass="51020">MADVVTKDSRQSEHTLNSKAIKELNSLLSVLSLDPVRCQTFETIASSLYQHFNKQDSYRIGTSLVLLLRNKDILKSIGQRLAAIYLLYDMYKNEAVAMNPFASVFVHMHSPPTERHDGTNTVFHWAIPDVSDHEKYFIAKLISNGTKELGKKTPEQIISQSSKSEEMGDMSGLQLSLVERQSAMHAISKSSMPLIVSIPETDEAGTTIESSYTEVAPSLLYADKCVGPHFIRPVCPMSKGIDELSMIIPREASSLKFCWHGGVCEATEFLTEARRLLSIAYTRSLVLPQQHLLVAIILEDDNIVFQLGLTPTKLPNLVENNPLVSIEILIKLMSSSQIADYLNVLVNMDMSLHSMEVVNRLTTAVDLPAEFIQLYITNCISTCENIKDKLMQNRLVRLVCVFLQSLIRNKIVNVKDIFIEVQAFCIEFSRIREAASLFRLLKTLDNDSSSVTNTT</sequence>
<accession>A0A7I8VQB9</accession>
<evidence type="ECO:0000256" key="9">
    <source>
        <dbReference type="ARBA" id="ARBA00023242"/>
    </source>
</evidence>
<evidence type="ECO:0000313" key="11">
    <source>
        <dbReference type="Proteomes" id="UP000549394"/>
    </source>
</evidence>
<evidence type="ECO:0000313" key="10">
    <source>
        <dbReference type="EMBL" id="CAD5117675.1"/>
    </source>
</evidence>
<keyword evidence="11" id="KW-1185">Reference proteome</keyword>
<dbReference type="GO" id="GO:0031047">
    <property type="term" value="P:regulatory ncRNA-mediated gene silencing"/>
    <property type="evidence" value="ECO:0007669"/>
    <property type="project" value="UniProtKB-KW"/>
</dbReference>
<dbReference type="OrthoDB" id="10265389at2759"/>
<reference evidence="10 11" key="1">
    <citation type="submission" date="2020-08" db="EMBL/GenBank/DDBJ databases">
        <authorList>
            <person name="Hejnol A."/>
        </authorList>
    </citation>
    <scope>NUCLEOTIDE SEQUENCE [LARGE SCALE GENOMIC DNA]</scope>
</reference>
<dbReference type="GO" id="GO:0005634">
    <property type="term" value="C:nucleus"/>
    <property type="evidence" value="ECO:0007669"/>
    <property type="project" value="UniProtKB-SubCell"/>
</dbReference>
<dbReference type="EMBL" id="CAJFCJ010000007">
    <property type="protein sequence ID" value="CAD5117675.1"/>
    <property type="molecule type" value="Genomic_DNA"/>
</dbReference>
<dbReference type="PANTHER" id="PTHR15975:SF0">
    <property type="entry name" value="CCR4-NOT TRANSCRIPTION COMPLEX SUBUNIT 11"/>
    <property type="match status" value="1"/>
</dbReference>
<dbReference type="GO" id="GO:0005737">
    <property type="term" value="C:cytoplasm"/>
    <property type="evidence" value="ECO:0007669"/>
    <property type="project" value="UniProtKB-SubCell"/>
</dbReference>
<dbReference type="PANTHER" id="PTHR15975">
    <property type="entry name" value="CCR4-NOT TRANSCRIPTION COMPLEX SUBUNIT 11"/>
    <property type="match status" value="1"/>
</dbReference>
<name>A0A7I8VQB9_9ANNE</name>
<dbReference type="Proteomes" id="UP000549394">
    <property type="component" value="Unassembled WGS sequence"/>
</dbReference>
<evidence type="ECO:0000256" key="4">
    <source>
        <dbReference type="ARBA" id="ARBA00014872"/>
    </source>
</evidence>
<evidence type="ECO:0000256" key="8">
    <source>
        <dbReference type="ARBA" id="ARBA00023163"/>
    </source>
</evidence>
<dbReference type="AlphaFoldDB" id="A0A7I8VQB9"/>
<dbReference type="Pfam" id="PF10155">
    <property type="entry name" value="CNOT11"/>
    <property type="match status" value="1"/>
</dbReference>
<keyword evidence="5" id="KW-0963">Cytoplasm</keyword>
<organism evidence="10 11">
    <name type="scientific">Dimorphilus gyrociliatus</name>
    <dbReference type="NCBI Taxonomy" id="2664684"/>
    <lineage>
        <taxon>Eukaryota</taxon>
        <taxon>Metazoa</taxon>
        <taxon>Spiralia</taxon>
        <taxon>Lophotrochozoa</taxon>
        <taxon>Annelida</taxon>
        <taxon>Polychaeta</taxon>
        <taxon>Polychaeta incertae sedis</taxon>
        <taxon>Dinophilidae</taxon>
        <taxon>Dimorphilus</taxon>
    </lineage>
</organism>
<comment type="similarity">
    <text evidence="3">Belongs to the CNOT11 family.</text>
</comment>
<evidence type="ECO:0000256" key="5">
    <source>
        <dbReference type="ARBA" id="ARBA00022490"/>
    </source>
</evidence>
<comment type="caution">
    <text evidence="10">The sequence shown here is derived from an EMBL/GenBank/DDBJ whole genome shotgun (WGS) entry which is preliminary data.</text>
</comment>
<evidence type="ECO:0000256" key="3">
    <source>
        <dbReference type="ARBA" id="ARBA00008030"/>
    </source>
</evidence>